<reference evidence="1" key="1">
    <citation type="submission" date="2023-07" db="EMBL/GenBank/DDBJ databases">
        <title>Genomic Encyclopedia of Type Strains, Phase IV (KMG-IV): sequencing the most valuable type-strain genomes for metagenomic binning, comparative biology and taxonomic classification.</title>
        <authorList>
            <person name="Goeker M."/>
        </authorList>
    </citation>
    <scope>NUCLEOTIDE SEQUENCE</scope>
    <source>
        <strain evidence="1">DSM 26174</strain>
    </source>
</reference>
<evidence type="ECO:0000313" key="1">
    <source>
        <dbReference type="EMBL" id="MDR6241967.1"/>
    </source>
</evidence>
<evidence type="ECO:0000313" key="2">
    <source>
        <dbReference type="Proteomes" id="UP001185092"/>
    </source>
</evidence>
<evidence type="ECO:0008006" key="3">
    <source>
        <dbReference type="Google" id="ProtNLM"/>
    </source>
</evidence>
<protein>
    <recommendedName>
        <fullName evidence="3">Phage tail tube protein</fullName>
    </recommendedName>
</protein>
<dbReference type="EMBL" id="JAVDQD010000014">
    <property type="protein sequence ID" value="MDR6241967.1"/>
    <property type="molecule type" value="Genomic_DNA"/>
</dbReference>
<dbReference type="Proteomes" id="UP001185092">
    <property type="component" value="Unassembled WGS sequence"/>
</dbReference>
<name>A0AAE3XRT5_9BACT</name>
<comment type="caution">
    <text evidence="1">The sequence shown here is derived from an EMBL/GenBank/DDBJ whole genome shotgun (WGS) entry which is preliminary data.</text>
</comment>
<keyword evidence="2" id="KW-1185">Reference proteome</keyword>
<organism evidence="1 2">
    <name type="scientific">Aureibacter tunicatorum</name>
    <dbReference type="NCBI Taxonomy" id="866807"/>
    <lineage>
        <taxon>Bacteria</taxon>
        <taxon>Pseudomonadati</taxon>
        <taxon>Bacteroidota</taxon>
        <taxon>Cytophagia</taxon>
        <taxon>Cytophagales</taxon>
        <taxon>Persicobacteraceae</taxon>
        <taxon>Aureibacter</taxon>
    </lineage>
</organism>
<gene>
    <name evidence="1" type="ORF">HNQ88_005054</name>
</gene>
<accession>A0AAE3XRT5</accession>
<sequence>MKFAPLVNGRTYSWSDITVNILGNPVSGITAVSYEDKQEMENVYGAGEQPVARGYGKIEATGSITLLVDEVEALMNASESGRLQEIPEFDIVVAYETSQGEIKTHTLKNCKFKSNKREMKTGDMKMESALELLISHIEWK</sequence>
<dbReference type="RefSeq" id="WP_309943195.1">
    <property type="nucleotide sequence ID" value="NZ_AP025311.1"/>
</dbReference>
<proteinExistence type="predicted"/>
<dbReference type="AlphaFoldDB" id="A0AAE3XRT5"/>